<comment type="similarity">
    <text evidence="1">Belongs to the sigma-70 factor family. ECF subfamily.</text>
</comment>
<dbReference type="Proteomes" id="UP000263900">
    <property type="component" value="Chromosome"/>
</dbReference>
<dbReference type="PANTHER" id="PTHR43133">
    <property type="entry name" value="RNA POLYMERASE ECF-TYPE SIGMA FACTO"/>
    <property type="match status" value="1"/>
</dbReference>
<proteinExistence type="inferred from homology"/>
<dbReference type="InterPro" id="IPR013324">
    <property type="entry name" value="RNA_pol_sigma_r3/r4-like"/>
</dbReference>
<dbReference type="NCBIfam" id="TIGR02937">
    <property type="entry name" value="sigma70-ECF"/>
    <property type="match status" value="1"/>
</dbReference>
<dbReference type="Gene3D" id="1.10.1740.10">
    <property type="match status" value="1"/>
</dbReference>
<evidence type="ECO:0000313" key="8">
    <source>
        <dbReference type="Proteomes" id="UP000263900"/>
    </source>
</evidence>
<dbReference type="PANTHER" id="PTHR43133:SF46">
    <property type="entry name" value="RNA POLYMERASE SIGMA-70 FACTOR ECF SUBFAMILY"/>
    <property type="match status" value="1"/>
</dbReference>
<protein>
    <submittedName>
        <fullName evidence="7">RNA polymerase sigma-70 factor</fullName>
    </submittedName>
</protein>
<dbReference type="EMBL" id="CP032157">
    <property type="protein sequence ID" value="AXY73848.1"/>
    <property type="molecule type" value="Genomic_DNA"/>
</dbReference>
<evidence type="ECO:0000256" key="3">
    <source>
        <dbReference type="ARBA" id="ARBA00023082"/>
    </source>
</evidence>
<dbReference type="InterPro" id="IPR013325">
    <property type="entry name" value="RNA_pol_sigma_r2"/>
</dbReference>
<dbReference type="InterPro" id="IPR013249">
    <property type="entry name" value="RNA_pol_sigma70_r4_t2"/>
</dbReference>
<evidence type="ECO:0000256" key="1">
    <source>
        <dbReference type="ARBA" id="ARBA00010641"/>
    </source>
</evidence>
<sequence>MQNRFFPYLEAVAYAPRTALYSTYTDEQLVGLLRDNDEEAFAEIFHRYWDKLLAIGFNHARNKEVAEEIVQDVLLSLWNRRHSMEIDRPAAFLATAVKFAVFKTLARENRRRDLLQEHTVDTGNSAGSFDEGVIEAKFLKEYLNELVAGLPEQCRLVFVYSRDHQLSTKEIAATLQLSPKTVESHLTKALKTLRFLLGNHRFFSVIATFIHLLLKKT</sequence>
<dbReference type="GO" id="GO:0006352">
    <property type="term" value="P:DNA-templated transcription initiation"/>
    <property type="evidence" value="ECO:0007669"/>
    <property type="project" value="InterPro"/>
</dbReference>
<dbReference type="Pfam" id="PF04542">
    <property type="entry name" value="Sigma70_r2"/>
    <property type="match status" value="1"/>
</dbReference>
<dbReference type="SUPFAM" id="SSF88946">
    <property type="entry name" value="Sigma2 domain of RNA polymerase sigma factors"/>
    <property type="match status" value="1"/>
</dbReference>
<gene>
    <name evidence="7" type="ORF">D3H65_07575</name>
</gene>
<evidence type="ECO:0000259" key="5">
    <source>
        <dbReference type="Pfam" id="PF04542"/>
    </source>
</evidence>
<dbReference type="GO" id="GO:0016987">
    <property type="term" value="F:sigma factor activity"/>
    <property type="evidence" value="ECO:0007669"/>
    <property type="project" value="UniProtKB-KW"/>
</dbReference>
<evidence type="ECO:0000259" key="6">
    <source>
        <dbReference type="Pfam" id="PF08281"/>
    </source>
</evidence>
<evidence type="ECO:0000256" key="4">
    <source>
        <dbReference type="ARBA" id="ARBA00023163"/>
    </source>
</evidence>
<feature type="domain" description="RNA polymerase sigma factor 70 region 4 type 2" evidence="6">
    <location>
        <begin position="141"/>
        <end position="193"/>
    </location>
</feature>
<dbReference type="AlphaFoldDB" id="A0A3B7MI06"/>
<keyword evidence="3" id="KW-0731">Sigma factor</keyword>
<dbReference type="InterPro" id="IPR014327">
    <property type="entry name" value="RNA_pol_sigma70_bacteroid"/>
</dbReference>
<feature type="domain" description="RNA polymerase sigma-70 region 2" evidence="5">
    <location>
        <begin position="45"/>
        <end position="110"/>
    </location>
</feature>
<keyword evidence="8" id="KW-1185">Reference proteome</keyword>
<keyword evidence="2" id="KW-0805">Transcription regulation</keyword>
<dbReference type="NCBIfam" id="TIGR02985">
    <property type="entry name" value="Sig70_bacteroi1"/>
    <property type="match status" value="1"/>
</dbReference>
<dbReference type="OrthoDB" id="1097528at2"/>
<dbReference type="Pfam" id="PF08281">
    <property type="entry name" value="Sigma70_r4_2"/>
    <property type="match status" value="1"/>
</dbReference>
<accession>A0A3B7MI06</accession>
<dbReference type="Gene3D" id="1.10.10.10">
    <property type="entry name" value="Winged helix-like DNA-binding domain superfamily/Winged helix DNA-binding domain"/>
    <property type="match status" value="1"/>
</dbReference>
<dbReference type="KEGG" id="pseg:D3H65_07575"/>
<evidence type="ECO:0000256" key="2">
    <source>
        <dbReference type="ARBA" id="ARBA00023015"/>
    </source>
</evidence>
<dbReference type="InterPro" id="IPR036388">
    <property type="entry name" value="WH-like_DNA-bd_sf"/>
</dbReference>
<reference evidence="7 8" key="1">
    <citation type="submission" date="2018-09" db="EMBL/GenBank/DDBJ databases">
        <title>Genome sequencing of strain 6GH32-13.</title>
        <authorList>
            <person name="Weon H.-Y."/>
            <person name="Heo J."/>
            <person name="Kwon S.-W."/>
        </authorList>
    </citation>
    <scope>NUCLEOTIDE SEQUENCE [LARGE SCALE GENOMIC DNA]</scope>
    <source>
        <strain evidence="7 8">5GH32-13</strain>
    </source>
</reference>
<name>A0A3B7MI06_9BACT</name>
<dbReference type="InterPro" id="IPR039425">
    <property type="entry name" value="RNA_pol_sigma-70-like"/>
</dbReference>
<evidence type="ECO:0000313" key="7">
    <source>
        <dbReference type="EMBL" id="AXY73848.1"/>
    </source>
</evidence>
<dbReference type="GO" id="GO:0003677">
    <property type="term" value="F:DNA binding"/>
    <property type="evidence" value="ECO:0007669"/>
    <property type="project" value="InterPro"/>
</dbReference>
<keyword evidence="4" id="KW-0804">Transcription</keyword>
<dbReference type="SUPFAM" id="SSF88659">
    <property type="entry name" value="Sigma3 and sigma4 domains of RNA polymerase sigma factors"/>
    <property type="match status" value="1"/>
</dbReference>
<dbReference type="InterPro" id="IPR014284">
    <property type="entry name" value="RNA_pol_sigma-70_dom"/>
</dbReference>
<organism evidence="7 8">
    <name type="scientific">Paraflavitalea soli</name>
    <dbReference type="NCBI Taxonomy" id="2315862"/>
    <lineage>
        <taxon>Bacteria</taxon>
        <taxon>Pseudomonadati</taxon>
        <taxon>Bacteroidota</taxon>
        <taxon>Chitinophagia</taxon>
        <taxon>Chitinophagales</taxon>
        <taxon>Chitinophagaceae</taxon>
        <taxon>Paraflavitalea</taxon>
    </lineage>
</organism>
<dbReference type="InterPro" id="IPR007627">
    <property type="entry name" value="RNA_pol_sigma70_r2"/>
</dbReference>